<dbReference type="InterPro" id="IPR001482">
    <property type="entry name" value="T2SS/T4SS_dom"/>
</dbReference>
<gene>
    <name evidence="4" type="ORF">BG57_13795</name>
    <name evidence="3" type="ORF">GCM10010985_56680</name>
</gene>
<evidence type="ECO:0000313" key="6">
    <source>
        <dbReference type="Proteomes" id="UP000597138"/>
    </source>
</evidence>
<keyword evidence="6" id="KW-1185">Reference proteome</keyword>
<reference evidence="3" key="4">
    <citation type="submission" date="2024-05" db="EMBL/GenBank/DDBJ databases">
        <authorList>
            <person name="Sun Q."/>
            <person name="Zhou Y."/>
        </authorList>
    </citation>
    <scope>NUCLEOTIDE SEQUENCE</scope>
    <source>
        <strain evidence="3">CGMCC 1.11013</strain>
    </source>
</reference>
<dbReference type="Proteomes" id="UP000597138">
    <property type="component" value="Unassembled WGS sequence"/>
</dbReference>
<dbReference type="RefSeq" id="WP_035967774.1">
    <property type="nucleotide sequence ID" value="NZ_BMEG01000014.1"/>
</dbReference>
<dbReference type="STRING" id="1071679.BG57_13795"/>
<organism evidence="4 5">
    <name type="scientific">Caballeronia grimmiae</name>
    <dbReference type="NCBI Taxonomy" id="1071679"/>
    <lineage>
        <taxon>Bacteria</taxon>
        <taxon>Pseudomonadati</taxon>
        <taxon>Pseudomonadota</taxon>
        <taxon>Betaproteobacteria</taxon>
        <taxon>Burkholderiales</taxon>
        <taxon>Burkholderiaceae</taxon>
        <taxon>Caballeronia</taxon>
    </lineage>
</organism>
<dbReference type="eggNOG" id="COG4962">
    <property type="taxonomic scope" value="Bacteria"/>
</dbReference>
<reference evidence="3" key="1">
    <citation type="journal article" date="2014" name="Int. J. Syst. Evol. Microbiol.">
        <title>Complete genome of a new Firmicutes species belonging to the dominant human colonic microbiota ('Ruminococcus bicirculans') reveals two chromosomes and a selective capacity to utilize plant glucans.</title>
        <authorList>
            <consortium name="NISC Comparative Sequencing Program"/>
            <person name="Wegmann U."/>
            <person name="Louis P."/>
            <person name="Goesmann A."/>
            <person name="Henrissat B."/>
            <person name="Duncan S.H."/>
            <person name="Flint H.J."/>
        </authorList>
    </citation>
    <scope>NUCLEOTIDE SEQUENCE</scope>
    <source>
        <strain evidence="3">CGMCC 1.11013</strain>
    </source>
</reference>
<dbReference type="Pfam" id="PF00437">
    <property type="entry name" value="T2SSE"/>
    <property type="match status" value="1"/>
</dbReference>
<dbReference type="PANTHER" id="PTHR30486:SF6">
    <property type="entry name" value="TYPE IV PILUS RETRACTATION ATPASE PILT"/>
    <property type="match status" value="1"/>
</dbReference>
<dbReference type="Proteomes" id="UP000027439">
    <property type="component" value="Unassembled WGS sequence"/>
</dbReference>
<evidence type="ECO:0000313" key="5">
    <source>
        <dbReference type="Proteomes" id="UP000027439"/>
    </source>
</evidence>
<reference evidence="6" key="3">
    <citation type="journal article" date="2019" name="Int. J. Syst. Evol. Microbiol.">
        <title>The Global Catalogue of Microorganisms (GCM) 10K type strain sequencing project: providing services to taxonomists for standard genome sequencing and annotation.</title>
        <authorList>
            <consortium name="The Broad Institute Genomics Platform"/>
            <consortium name="The Broad Institute Genome Sequencing Center for Infectious Disease"/>
            <person name="Wu L."/>
            <person name="Ma J."/>
        </authorList>
    </citation>
    <scope>NUCLEOTIDE SEQUENCE [LARGE SCALE GENOMIC DNA]</scope>
    <source>
        <strain evidence="6">CGMCC 1.11013</strain>
    </source>
</reference>
<reference evidence="4 5" key="2">
    <citation type="submission" date="2014-03" db="EMBL/GenBank/DDBJ databases">
        <title>Draft Genome Sequences of Four Burkholderia Strains.</title>
        <authorList>
            <person name="Liu X.Y."/>
            <person name="Li C.X."/>
            <person name="Xu J.H."/>
        </authorList>
    </citation>
    <scope>NUCLEOTIDE SEQUENCE [LARGE SCALE GENOMIC DNA]</scope>
    <source>
        <strain evidence="4 5">R27</strain>
    </source>
</reference>
<dbReference type="EMBL" id="BMEG01000014">
    <property type="protein sequence ID" value="GGD94664.1"/>
    <property type="molecule type" value="Genomic_DNA"/>
</dbReference>
<feature type="domain" description="Bacterial type II secretion system protein E" evidence="2">
    <location>
        <begin position="156"/>
        <end position="292"/>
    </location>
</feature>
<protein>
    <submittedName>
        <fullName evidence="4">Conjugal transfer protein TrbB</fullName>
    </submittedName>
</protein>
<dbReference type="GO" id="GO:0016887">
    <property type="term" value="F:ATP hydrolysis activity"/>
    <property type="evidence" value="ECO:0007669"/>
    <property type="project" value="InterPro"/>
</dbReference>
<dbReference type="EMBL" id="JFHE01000024">
    <property type="protein sequence ID" value="KDR31071.1"/>
    <property type="molecule type" value="Genomic_DNA"/>
</dbReference>
<dbReference type="InterPro" id="IPR050921">
    <property type="entry name" value="T4SS_GSP_E_ATPase"/>
</dbReference>
<evidence type="ECO:0000313" key="3">
    <source>
        <dbReference type="EMBL" id="GGD94664.1"/>
    </source>
</evidence>
<accession>A0A069P152</accession>
<dbReference type="CDD" id="cd01130">
    <property type="entry name" value="VirB11-like_ATPase"/>
    <property type="match status" value="1"/>
</dbReference>
<dbReference type="Gene3D" id="3.40.50.300">
    <property type="entry name" value="P-loop containing nucleotide triphosphate hydrolases"/>
    <property type="match status" value="1"/>
</dbReference>
<proteinExistence type="inferred from homology"/>
<name>A0A069P152_9BURK</name>
<sequence>MSESADNQLLKLRPLEAEAVRMFFHALSPLRELLDAPDLAEIMINDYRNVWVERRGVMTRENIDLRPEQLEGAIHSLASSVEKSAKAGSDKGIINAGHQNLRIAAVMSPTSIDGHALSIRKHRESKLTLSDYVNMGAFSAANARPEYAEAIHFEDGIEDEALMRALVALVQSRKNVLVAGGTSAGKTTFLNALIEQIPSDQRVISIEDTMELKLHVPNRVRLLSNADTNVTTQLLVALCLRFRPDRIIVGEVRGGEAYDLLQALNTGHDGGLASIHANNGRTALSRLESLAMLGIPTGSRWELEDMRKNIADCFNYVVHFKRTGEMRHVSEILEIRGFKNNDYDLQRVF</sequence>
<dbReference type="OrthoDB" id="9810761at2"/>
<evidence type="ECO:0000313" key="4">
    <source>
        <dbReference type="EMBL" id="KDR31071.1"/>
    </source>
</evidence>
<dbReference type="AlphaFoldDB" id="A0A069P152"/>
<dbReference type="PANTHER" id="PTHR30486">
    <property type="entry name" value="TWITCHING MOTILITY PROTEIN PILT"/>
    <property type="match status" value="1"/>
</dbReference>
<dbReference type="InterPro" id="IPR027417">
    <property type="entry name" value="P-loop_NTPase"/>
</dbReference>
<comment type="similarity">
    <text evidence="1">Belongs to the GSP E family.</text>
</comment>
<dbReference type="SUPFAM" id="SSF52540">
    <property type="entry name" value="P-loop containing nucleoside triphosphate hydrolases"/>
    <property type="match status" value="1"/>
</dbReference>
<evidence type="ECO:0000259" key="2">
    <source>
        <dbReference type="Pfam" id="PF00437"/>
    </source>
</evidence>
<comment type="caution">
    <text evidence="4">The sequence shown here is derived from an EMBL/GenBank/DDBJ whole genome shotgun (WGS) entry which is preliminary data.</text>
</comment>
<evidence type="ECO:0000256" key="1">
    <source>
        <dbReference type="ARBA" id="ARBA00006611"/>
    </source>
</evidence>
<dbReference type="Gene3D" id="3.30.450.90">
    <property type="match status" value="1"/>
</dbReference>